<comment type="caution">
    <text evidence="1">The sequence shown here is derived from an EMBL/GenBank/DDBJ whole genome shotgun (WGS) entry which is preliminary data.</text>
</comment>
<dbReference type="Proteomes" id="UP001150603">
    <property type="component" value="Unassembled WGS sequence"/>
</dbReference>
<reference evidence="1" key="1">
    <citation type="submission" date="2022-07" db="EMBL/GenBank/DDBJ databases">
        <title>Phylogenomic reconstructions and comparative analyses of Kickxellomycotina fungi.</title>
        <authorList>
            <person name="Reynolds N.K."/>
            <person name="Stajich J.E."/>
            <person name="Barry K."/>
            <person name="Grigoriev I.V."/>
            <person name="Crous P."/>
            <person name="Smith M.E."/>
        </authorList>
    </citation>
    <scope>NUCLEOTIDE SEQUENCE</scope>
    <source>
        <strain evidence="1">NRRL 5244</strain>
    </source>
</reference>
<proteinExistence type="predicted"/>
<sequence length="253" mass="27360">MTAAADEMQFVVTAKLQQACKDSIPGLPKTHAQRKEIARIAKATLSADTETAITLASVKAVSQHLLSQGSDAWIHTLLRGSCIYIEKPKPKPRNPELEARLAKISRMLEEQEYKKMTDNVQLKMHEKTGGDNVTNLDTVVPGVRAGVSAGPISAQQEMKEVNRQISVIANILFSALGVGFAVFYASYTLTSELGFRILLGLASAIVIAAAEAWLFAFSGSRGQKKRLAIGTTSKEPAAKKWVAPRATAGKKRQ</sequence>
<organism evidence="1 2">
    <name type="scientific">Linderina macrospora</name>
    <dbReference type="NCBI Taxonomy" id="4868"/>
    <lineage>
        <taxon>Eukaryota</taxon>
        <taxon>Fungi</taxon>
        <taxon>Fungi incertae sedis</taxon>
        <taxon>Zoopagomycota</taxon>
        <taxon>Kickxellomycotina</taxon>
        <taxon>Kickxellomycetes</taxon>
        <taxon>Kickxellales</taxon>
        <taxon>Kickxellaceae</taxon>
        <taxon>Linderina</taxon>
    </lineage>
</organism>
<evidence type="ECO:0000313" key="1">
    <source>
        <dbReference type="EMBL" id="KAJ1945771.1"/>
    </source>
</evidence>
<protein>
    <submittedName>
        <fullName evidence="1">Uncharacterized protein</fullName>
    </submittedName>
</protein>
<name>A0ACC1JBT8_9FUNG</name>
<evidence type="ECO:0000313" key="2">
    <source>
        <dbReference type="Proteomes" id="UP001150603"/>
    </source>
</evidence>
<dbReference type="EMBL" id="JANBPW010001175">
    <property type="protein sequence ID" value="KAJ1945771.1"/>
    <property type="molecule type" value="Genomic_DNA"/>
</dbReference>
<accession>A0ACC1JBT8</accession>
<keyword evidence="2" id="KW-1185">Reference proteome</keyword>
<gene>
    <name evidence="1" type="ORF">FBU59_002212</name>
</gene>